<dbReference type="Proteomes" id="UP000778578">
    <property type="component" value="Unassembled WGS sequence"/>
</dbReference>
<comment type="caution">
    <text evidence="2">The sequence shown here is derived from an EMBL/GenBank/DDBJ whole genome shotgun (WGS) entry which is preliminary data.</text>
</comment>
<organism evidence="2 3">
    <name type="scientific">Actinacidiphila acidipaludis</name>
    <dbReference type="NCBI Taxonomy" id="2873382"/>
    <lineage>
        <taxon>Bacteria</taxon>
        <taxon>Bacillati</taxon>
        <taxon>Actinomycetota</taxon>
        <taxon>Actinomycetes</taxon>
        <taxon>Kitasatosporales</taxon>
        <taxon>Streptomycetaceae</taxon>
        <taxon>Actinacidiphila</taxon>
    </lineage>
</organism>
<keyword evidence="3" id="KW-1185">Reference proteome</keyword>
<accession>A0ABS7QFW0</accession>
<gene>
    <name evidence="2" type="ORF">K7862_31065</name>
</gene>
<dbReference type="Pfam" id="PF14534">
    <property type="entry name" value="DUF4440"/>
    <property type="match status" value="1"/>
</dbReference>
<sequence length="132" mass="14024">MGTDEVAGEAGLRKAELRLQAAVRAGDVEALRLLLDDRVVYTGPDGSTVTKDEDLAAHRSRALTVEVFDQQELHVTVVDGTGITHVLAALAGTAGGQPFAARLRYTRTWVHTDGTWRVLAAHASALPDPGGR</sequence>
<dbReference type="RefSeq" id="WP_222968188.1">
    <property type="nucleotide sequence ID" value="NZ_JAINZZ010000061.1"/>
</dbReference>
<proteinExistence type="predicted"/>
<dbReference type="SUPFAM" id="SSF54427">
    <property type="entry name" value="NTF2-like"/>
    <property type="match status" value="1"/>
</dbReference>
<evidence type="ECO:0000259" key="1">
    <source>
        <dbReference type="Pfam" id="PF14534"/>
    </source>
</evidence>
<dbReference type="EMBL" id="JAINZZ010000061">
    <property type="protein sequence ID" value="MBY8882043.1"/>
    <property type="molecule type" value="Genomic_DNA"/>
</dbReference>
<evidence type="ECO:0000313" key="3">
    <source>
        <dbReference type="Proteomes" id="UP000778578"/>
    </source>
</evidence>
<feature type="domain" description="DUF4440" evidence="1">
    <location>
        <begin position="12"/>
        <end position="118"/>
    </location>
</feature>
<evidence type="ECO:0000313" key="2">
    <source>
        <dbReference type="EMBL" id="MBY8882043.1"/>
    </source>
</evidence>
<protein>
    <submittedName>
        <fullName evidence="2">Nuclear transport factor 2 family protein</fullName>
    </submittedName>
</protein>
<name>A0ABS7QFW0_9ACTN</name>
<dbReference type="Gene3D" id="3.10.450.50">
    <property type="match status" value="1"/>
</dbReference>
<dbReference type="InterPro" id="IPR032710">
    <property type="entry name" value="NTF2-like_dom_sf"/>
</dbReference>
<reference evidence="2 3" key="1">
    <citation type="submission" date="2021-08" db="EMBL/GenBank/DDBJ databases">
        <title>WGS of actinomycetes from Thailand.</title>
        <authorList>
            <person name="Thawai C."/>
        </authorList>
    </citation>
    <scope>NUCLEOTIDE SEQUENCE [LARGE SCALE GENOMIC DNA]</scope>
    <source>
        <strain evidence="2 3">PLK6-54</strain>
    </source>
</reference>
<dbReference type="InterPro" id="IPR027843">
    <property type="entry name" value="DUF4440"/>
</dbReference>